<comment type="subunit">
    <text evidence="7">Homodimer.</text>
</comment>
<dbReference type="InterPro" id="IPR033247">
    <property type="entry name" value="Transketolase_fam"/>
</dbReference>
<keyword evidence="11" id="KW-0106">Calcium</keyword>
<dbReference type="FunFam" id="3.40.50.970:FF:000045">
    <property type="entry name" value="Transketolase"/>
    <property type="match status" value="1"/>
</dbReference>
<evidence type="ECO:0000256" key="13">
    <source>
        <dbReference type="ARBA" id="ARBA00023052"/>
    </source>
</evidence>
<comment type="cofactor">
    <cofactor evidence="3">
        <name>Co(2+)</name>
        <dbReference type="ChEBI" id="CHEBI:48828"/>
    </cofactor>
</comment>
<proteinExistence type="inferred from homology"/>
<dbReference type="GO" id="GO:0046872">
    <property type="term" value="F:metal ion binding"/>
    <property type="evidence" value="ECO:0007669"/>
    <property type="project" value="UniProtKB-KW"/>
</dbReference>
<dbReference type="InterPro" id="IPR005475">
    <property type="entry name" value="Transketolase-like_Pyr-bd"/>
</dbReference>
<feature type="domain" description="Transketolase-like pyrimidine-binding" evidence="15">
    <location>
        <begin position="356"/>
        <end position="526"/>
    </location>
</feature>
<dbReference type="InterPro" id="IPR020826">
    <property type="entry name" value="Transketolase_BS"/>
</dbReference>
<dbReference type="AlphaFoldDB" id="A0A6J7RIK4"/>
<dbReference type="InterPro" id="IPR029061">
    <property type="entry name" value="THDP-binding"/>
</dbReference>
<dbReference type="FunFam" id="3.40.50.970:FF:000004">
    <property type="entry name" value="Transketolase"/>
    <property type="match status" value="1"/>
</dbReference>
<dbReference type="Pfam" id="PF00456">
    <property type="entry name" value="Transketolase_N"/>
    <property type="match status" value="1"/>
</dbReference>
<dbReference type="SMART" id="SM00861">
    <property type="entry name" value="Transket_pyr"/>
    <property type="match status" value="1"/>
</dbReference>
<evidence type="ECO:0000256" key="5">
    <source>
        <dbReference type="ARBA" id="ARBA00001964"/>
    </source>
</evidence>
<dbReference type="GO" id="GO:0004802">
    <property type="term" value="F:transketolase activity"/>
    <property type="evidence" value="ECO:0007669"/>
    <property type="project" value="UniProtKB-EC"/>
</dbReference>
<dbReference type="CDD" id="cd02012">
    <property type="entry name" value="TPP_TK"/>
    <property type="match status" value="1"/>
</dbReference>
<evidence type="ECO:0000313" key="16">
    <source>
        <dbReference type="EMBL" id="CAB4884297.1"/>
    </source>
</evidence>
<dbReference type="CDD" id="cd07033">
    <property type="entry name" value="TPP_PYR_DXS_TK_like"/>
    <property type="match status" value="1"/>
</dbReference>
<dbReference type="NCBIfam" id="TIGR00232">
    <property type="entry name" value="tktlase_bact"/>
    <property type="match status" value="1"/>
</dbReference>
<dbReference type="EMBL" id="CAFBLT010000004">
    <property type="protein sequence ID" value="CAB4884297.1"/>
    <property type="molecule type" value="Genomic_DNA"/>
</dbReference>
<evidence type="ECO:0000256" key="6">
    <source>
        <dbReference type="ARBA" id="ARBA00007131"/>
    </source>
</evidence>
<dbReference type="PANTHER" id="PTHR43522:SF10">
    <property type="entry name" value="TRANSKETOLASE"/>
    <property type="match status" value="1"/>
</dbReference>
<comment type="catalytic activity">
    <reaction evidence="14">
        <text>D-sedoheptulose 7-phosphate + D-glyceraldehyde 3-phosphate = aldehydo-D-ribose 5-phosphate + D-xylulose 5-phosphate</text>
        <dbReference type="Rhea" id="RHEA:10508"/>
        <dbReference type="ChEBI" id="CHEBI:57483"/>
        <dbReference type="ChEBI" id="CHEBI:57737"/>
        <dbReference type="ChEBI" id="CHEBI:58273"/>
        <dbReference type="ChEBI" id="CHEBI:59776"/>
        <dbReference type="EC" id="2.2.1.1"/>
    </reaction>
</comment>
<dbReference type="InterPro" id="IPR005478">
    <property type="entry name" value="Transketolase_bac-like"/>
</dbReference>
<dbReference type="EMBL" id="CAFBPM010000015">
    <property type="protein sequence ID" value="CAB5028645.1"/>
    <property type="molecule type" value="Genomic_DNA"/>
</dbReference>
<dbReference type="Gene3D" id="3.40.50.970">
    <property type="match status" value="2"/>
</dbReference>
<evidence type="ECO:0000256" key="3">
    <source>
        <dbReference type="ARBA" id="ARBA00001941"/>
    </source>
</evidence>
<accession>A0A6J7RIK4</accession>
<dbReference type="InterPro" id="IPR009014">
    <property type="entry name" value="Transketo_C/PFOR_II"/>
</dbReference>
<comment type="cofactor">
    <cofactor evidence="5">
        <name>thiamine diphosphate</name>
        <dbReference type="ChEBI" id="CHEBI:58937"/>
    </cofactor>
</comment>
<dbReference type="InterPro" id="IPR055152">
    <property type="entry name" value="Transketolase-like_C_2"/>
</dbReference>
<keyword evidence="13" id="KW-0786">Thiamine pyrophosphate</keyword>
<evidence type="ECO:0000256" key="9">
    <source>
        <dbReference type="ARBA" id="ARBA00022679"/>
    </source>
</evidence>
<organism evidence="17">
    <name type="scientific">freshwater metagenome</name>
    <dbReference type="NCBI Taxonomy" id="449393"/>
    <lineage>
        <taxon>unclassified sequences</taxon>
        <taxon>metagenomes</taxon>
        <taxon>ecological metagenomes</taxon>
    </lineage>
</organism>
<comment type="cofactor">
    <cofactor evidence="1">
        <name>Ca(2+)</name>
        <dbReference type="ChEBI" id="CHEBI:29108"/>
    </cofactor>
</comment>
<sequence length="673" mass="71874">MSEQPGGVTGGEVWEDLAVKVIRGLAMDGPHKANSGHPGTAMALAPLAHVLFSRVMDYDPQDPKWPDRDRFILSCGHVSILLYSMLHLTGYDLTIDDLKEFRQLGSRTPGHPENEITQGVEVTTGPLGQGFANAVGMAVAERHLRATYGADLCDHNIWAIAGDGCLEEGVSHEAASLAGHLGLGRLVCVYDDNHITIDGPTELALNDNAAERFRAYNWHVIELGERSNDLAAIEQALLEGKAEQERPTLVIVRSHIGWPSPIYTDSKEAHGNPFPEEEIVRTKALMGMPADSFYVPEEVYAGYQASLETGRRSRSAWAERCAAAGERGEQYVAQMNGDMSRALSVPSPDFEVGASIATRHSFGTSINATAEAMPALISGAADLIGNTGTEIKGGVIQAAQTPGGVQLHYGIREHGMGSAMTGMALHGGVLPVGGTFFVFSDYMRGAVRVAAISGAKVVYVWSHDSIGVGEDGPTHQPIEQLAALRAMPGLTVLRPADAYECEVAWRATLSADGPVAMILSRQNLPVLAETKERASEGLLRGGYVLAERGDGPPQIVLVATGSEVSLALEGAELLAKEGITTRVVSMPCFEWFDRLSLKERNDVLPSDLPVLSIEAASTFGWAAYADESMGIDRFGASGPGPEVFEYFGFNAPTVAEKAKALLAAPKGPRRARN</sequence>
<evidence type="ECO:0000313" key="17">
    <source>
        <dbReference type="EMBL" id="CAB5028645.1"/>
    </source>
</evidence>
<evidence type="ECO:0000256" key="8">
    <source>
        <dbReference type="ARBA" id="ARBA00013152"/>
    </source>
</evidence>
<evidence type="ECO:0000256" key="11">
    <source>
        <dbReference type="ARBA" id="ARBA00022837"/>
    </source>
</evidence>
<dbReference type="Gene3D" id="3.40.50.920">
    <property type="match status" value="1"/>
</dbReference>
<evidence type="ECO:0000259" key="15">
    <source>
        <dbReference type="SMART" id="SM00861"/>
    </source>
</evidence>
<evidence type="ECO:0000256" key="14">
    <source>
        <dbReference type="ARBA" id="ARBA00049473"/>
    </source>
</evidence>
<dbReference type="Pfam" id="PF22613">
    <property type="entry name" value="Transketolase_C_1"/>
    <property type="match status" value="1"/>
</dbReference>
<comment type="cofactor">
    <cofactor evidence="2">
        <name>Mn(2+)</name>
        <dbReference type="ChEBI" id="CHEBI:29035"/>
    </cofactor>
</comment>
<name>A0A6J7RIK4_9ZZZZ</name>
<dbReference type="PANTHER" id="PTHR43522">
    <property type="entry name" value="TRANSKETOLASE"/>
    <property type="match status" value="1"/>
</dbReference>
<comment type="cofactor">
    <cofactor evidence="4">
        <name>Mg(2+)</name>
        <dbReference type="ChEBI" id="CHEBI:18420"/>
    </cofactor>
</comment>
<keyword evidence="10" id="KW-0479">Metal-binding</keyword>
<dbReference type="SUPFAM" id="SSF52518">
    <property type="entry name" value="Thiamin diphosphate-binding fold (THDP-binding)"/>
    <property type="match status" value="2"/>
</dbReference>
<evidence type="ECO:0000256" key="7">
    <source>
        <dbReference type="ARBA" id="ARBA00011738"/>
    </source>
</evidence>
<keyword evidence="12" id="KW-0460">Magnesium</keyword>
<dbReference type="InterPro" id="IPR005474">
    <property type="entry name" value="Transketolase_N"/>
</dbReference>
<evidence type="ECO:0000256" key="2">
    <source>
        <dbReference type="ARBA" id="ARBA00001936"/>
    </source>
</evidence>
<evidence type="ECO:0000256" key="4">
    <source>
        <dbReference type="ARBA" id="ARBA00001946"/>
    </source>
</evidence>
<comment type="similarity">
    <text evidence="6">Belongs to the transketolase family.</text>
</comment>
<reference evidence="17" key="1">
    <citation type="submission" date="2020-05" db="EMBL/GenBank/DDBJ databases">
        <authorList>
            <person name="Chiriac C."/>
            <person name="Salcher M."/>
            <person name="Ghai R."/>
            <person name="Kavagutti S V."/>
        </authorList>
    </citation>
    <scope>NUCLEOTIDE SEQUENCE</scope>
</reference>
<gene>
    <name evidence="16" type="ORF">UFOPK3427_01872</name>
    <name evidence="17" type="ORF">UFOPK4112_01422</name>
</gene>
<dbReference type="GO" id="GO:0005829">
    <property type="term" value="C:cytosol"/>
    <property type="evidence" value="ECO:0007669"/>
    <property type="project" value="TreeGrafter"/>
</dbReference>
<dbReference type="EC" id="2.2.1.1" evidence="8"/>
<dbReference type="Pfam" id="PF02779">
    <property type="entry name" value="Transket_pyr"/>
    <property type="match status" value="1"/>
</dbReference>
<dbReference type="SUPFAM" id="SSF52922">
    <property type="entry name" value="TK C-terminal domain-like"/>
    <property type="match status" value="1"/>
</dbReference>
<keyword evidence="9" id="KW-0808">Transferase</keyword>
<dbReference type="PROSITE" id="PS00802">
    <property type="entry name" value="TRANSKETOLASE_2"/>
    <property type="match status" value="1"/>
</dbReference>
<dbReference type="GO" id="GO:0006098">
    <property type="term" value="P:pentose-phosphate shunt"/>
    <property type="evidence" value="ECO:0007669"/>
    <property type="project" value="TreeGrafter"/>
</dbReference>
<evidence type="ECO:0000256" key="10">
    <source>
        <dbReference type="ARBA" id="ARBA00022723"/>
    </source>
</evidence>
<evidence type="ECO:0000256" key="12">
    <source>
        <dbReference type="ARBA" id="ARBA00022842"/>
    </source>
</evidence>
<protein>
    <recommendedName>
        <fullName evidence="8">transketolase</fullName>
        <ecNumber evidence="8">2.2.1.1</ecNumber>
    </recommendedName>
</protein>
<evidence type="ECO:0000256" key="1">
    <source>
        <dbReference type="ARBA" id="ARBA00001913"/>
    </source>
</evidence>